<dbReference type="InterPro" id="IPR008983">
    <property type="entry name" value="Tumour_necrosis_fac-like_dom"/>
</dbReference>
<dbReference type="Pfam" id="PF00386">
    <property type="entry name" value="C1q"/>
    <property type="match status" value="1"/>
</dbReference>
<dbReference type="PROSITE" id="PS50871">
    <property type="entry name" value="C1Q"/>
    <property type="match status" value="1"/>
</dbReference>
<name>A0A8T3E780_9TELE</name>
<dbReference type="SUPFAM" id="SSF49842">
    <property type="entry name" value="TNF-like"/>
    <property type="match status" value="1"/>
</dbReference>
<keyword evidence="2" id="KW-0964">Secreted</keyword>
<accession>A0A8T3E780</accession>
<evidence type="ECO:0000256" key="4">
    <source>
        <dbReference type="SAM" id="SignalP"/>
    </source>
</evidence>
<dbReference type="AlphaFoldDB" id="A0A8T3E780"/>
<comment type="subcellular location">
    <subcellularLocation>
        <location evidence="1">Secreted</location>
    </subcellularLocation>
</comment>
<dbReference type="PANTHER" id="PTHR22923">
    <property type="entry name" value="CEREBELLIN-RELATED"/>
    <property type="match status" value="1"/>
</dbReference>
<feature type="signal peptide" evidence="4">
    <location>
        <begin position="1"/>
        <end position="23"/>
    </location>
</feature>
<evidence type="ECO:0000256" key="3">
    <source>
        <dbReference type="ARBA" id="ARBA00022729"/>
    </source>
</evidence>
<evidence type="ECO:0000313" key="6">
    <source>
        <dbReference type="EMBL" id="KAI1903854.1"/>
    </source>
</evidence>
<dbReference type="GO" id="GO:0005576">
    <property type="term" value="C:extracellular region"/>
    <property type="evidence" value="ECO:0007669"/>
    <property type="project" value="UniProtKB-SubCell"/>
</dbReference>
<evidence type="ECO:0000256" key="1">
    <source>
        <dbReference type="ARBA" id="ARBA00004613"/>
    </source>
</evidence>
<organism evidence="6 7">
    <name type="scientific">Albula goreensis</name>
    <dbReference type="NCBI Taxonomy" id="1534307"/>
    <lineage>
        <taxon>Eukaryota</taxon>
        <taxon>Metazoa</taxon>
        <taxon>Chordata</taxon>
        <taxon>Craniata</taxon>
        <taxon>Vertebrata</taxon>
        <taxon>Euteleostomi</taxon>
        <taxon>Actinopterygii</taxon>
        <taxon>Neopterygii</taxon>
        <taxon>Teleostei</taxon>
        <taxon>Albuliformes</taxon>
        <taxon>Albulidae</taxon>
        <taxon>Albula</taxon>
    </lineage>
</organism>
<keyword evidence="7" id="KW-1185">Reference proteome</keyword>
<feature type="chain" id="PRO_5035935599" description="C1q domain-containing protein" evidence="4">
    <location>
        <begin position="24"/>
        <end position="234"/>
    </location>
</feature>
<dbReference type="PANTHER" id="PTHR22923:SF89">
    <property type="entry name" value="CEREBELLIN 18"/>
    <property type="match status" value="1"/>
</dbReference>
<dbReference type="OrthoDB" id="6154955at2759"/>
<dbReference type="PRINTS" id="PR00007">
    <property type="entry name" value="COMPLEMNTC1Q"/>
</dbReference>
<dbReference type="SMART" id="SM00110">
    <property type="entry name" value="C1Q"/>
    <property type="match status" value="1"/>
</dbReference>
<evidence type="ECO:0000259" key="5">
    <source>
        <dbReference type="PROSITE" id="PS50871"/>
    </source>
</evidence>
<evidence type="ECO:0000313" key="7">
    <source>
        <dbReference type="Proteomes" id="UP000829720"/>
    </source>
</evidence>
<dbReference type="GO" id="GO:0045202">
    <property type="term" value="C:synapse"/>
    <property type="evidence" value="ECO:0007669"/>
    <property type="project" value="TreeGrafter"/>
</dbReference>
<dbReference type="Proteomes" id="UP000829720">
    <property type="component" value="Unassembled WGS sequence"/>
</dbReference>
<reference evidence="6" key="1">
    <citation type="submission" date="2021-01" db="EMBL/GenBank/DDBJ databases">
        <authorList>
            <person name="Zahm M."/>
            <person name="Roques C."/>
            <person name="Cabau C."/>
            <person name="Klopp C."/>
            <person name="Donnadieu C."/>
            <person name="Jouanno E."/>
            <person name="Lampietro C."/>
            <person name="Louis A."/>
            <person name="Herpin A."/>
            <person name="Echchiki A."/>
            <person name="Berthelot C."/>
            <person name="Parey E."/>
            <person name="Roest-Crollius H."/>
            <person name="Braasch I."/>
            <person name="Postlethwait J."/>
            <person name="Bobe J."/>
            <person name="Montfort J."/>
            <person name="Bouchez O."/>
            <person name="Begum T."/>
            <person name="Mejri S."/>
            <person name="Adams A."/>
            <person name="Chen W.-J."/>
            <person name="Guiguen Y."/>
        </authorList>
    </citation>
    <scope>NUCLEOTIDE SEQUENCE</scope>
    <source>
        <tissue evidence="6">Blood</tissue>
    </source>
</reference>
<protein>
    <recommendedName>
        <fullName evidence="5">C1q domain-containing protein</fullName>
    </recommendedName>
</protein>
<dbReference type="EMBL" id="JAERUA010000002">
    <property type="protein sequence ID" value="KAI1903854.1"/>
    <property type="molecule type" value="Genomic_DNA"/>
</dbReference>
<proteinExistence type="predicted"/>
<dbReference type="InterPro" id="IPR001073">
    <property type="entry name" value="C1q_dom"/>
</dbReference>
<feature type="domain" description="C1q" evidence="5">
    <location>
        <begin position="97"/>
        <end position="234"/>
    </location>
</feature>
<comment type="caution">
    <text evidence="6">The sequence shown here is derived from an EMBL/GenBank/DDBJ whole genome shotgun (WGS) entry which is preliminary data.</text>
</comment>
<evidence type="ECO:0000256" key="2">
    <source>
        <dbReference type="ARBA" id="ARBA00022525"/>
    </source>
</evidence>
<dbReference type="Gene3D" id="2.60.120.40">
    <property type="match status" value="1"/>
</dbReference>
<dbReference type="InterPro" id="IPR050822">
    <property type="entry name" value="Cerebellin_Synaptic_Org"/>
</dbReference>
<dbReference type="GO" id="GO:0099558">
    <property type="term" value="P:maintenance of synapse structure"/>
    <property type="evidence" value="ECO:0007669"/>
    <property type="project" value="TreeGrafter"/>
</dbReference>
<sequence length="234" mass="25733">MKTVAMCALSLLGALCLCVTVKASTFFVMQEAAVAYGGALPCETWDCKCAFQKTDCCCAANQVTQMEGAMFKHLLQAKTQFIQLQQDVTELTGSQMGTVSFSASMARRNGCFGPFTTSIPIPYNNVTLNKGNGYNPTFGLFTAPLAGLYSFSFTAYSNMGLEGRRLYHSVRLMREGQVVASVWEDNREDVEDSGTQTMLLQLEEGMQVYVELLSGRLLCASNLQYNIFSGYLVY</sequence>
<keyword evidence="3 4" id="KW-0732">Signal</keyword>
<gene>
    <name evidence="6" type="ORF">AGOR_G00031510</name>
</gene>